<feature type="domain" description="HTH arsR-type" evidence="1">
    <location>
        <begin position="11"/>
        <end position="91"/>
    </location>
</feature>
<dbReference type="InterPro" id="IPR036390">
    <property type="entry name" value="WH_DNA-bd_sf"/>
</dbReference>
<dbReference type="AlphaFoldDB" id="A0A4Y4DM09"/>
<name>A0A4Y4DM09_GLUUR</name>
<gene>
    <name evidence="2" type="ORF">AUR04nite_11750</name>
</gene>
<evidence type="ECO:0000313" key="3">
    <source>
        <dbReference type="Proteomes" id="UP000316612"/>
    </source>
</evidence>
<dbReference type="CDD" id="cd00090">
    <property type="entry name" value="HTH_ARSR"/>
    <property type="match status" value="1"/>
</dbReference>
<dbReference type="Gene3D" id="1.10.10.10">
    <property type="entry name" value="Winged helix-like DNA-binding domain superfamily/Winged helix DNA-binding domain"/>
    <property type="match status" value="1"/>
</dbReference>
<reference evidence="2 3" key="1">
    <citation type="submission" date="2019-06" db="EMBL/GenBank/DDBJ databases">
        <title>Whole genome shotgun sequence of Glutamicibacter uratoxydans NBRC 15515.</title>
        <authorList>
            <person name="Hosoyama A."/>
            <person name="Uohara A."/>
            <person name="Ohji S."/>
            <person name="Ichikawa N."/>
        </authorList>
    </citation>
    <scope>NUCLEOTIDE SEQUENCE [LARGE SCALE GENOMIC DNA]</scope>
    <source>
        <strain evidence="2 3">NBRC 15515</strain>
    </source>
</reference>
<dbReference type="EMBL" id="BJNY01000006">
    <property type="protein sequence ID" value="GED05643.1"/>
    <property type="molecule type" value="Genomic_DNA"/>
</dbReference>
<dbReference type="GO" id="GO:0003700">
    <property type="term" value="F:DNA-binding transcription factor activity"/>
    <property type="evidence" value="ECO:0007669"/>
    <property type="project" value="InterPro"/>
</dbReference>
<dbReference type="Pfam" id="PF12840">
    <property type="entry name" value="HTH_20"/>
    <property type="match status" value="1"/>
</dbReference>
<accession>A0A4Y4DM09</accession>
<dbReference type="SMART" id="SM00418">
    <property type="entry name" value="HTH_ARSR"/>
    <property type="match status" value="1"/>
</dbReference>
<evidence type="ECO:0000259" key="1">
    <source>
        <dbReference type="SMART" id="SM00418"/>
    </source>
</evidence>
<comment type="caution">
    <text evidence="2">The sequence shown here is derived from an EMBL/GenBank/DDBJ whole genome shotgun (WGS) entry which is preliminary data.</text>
</comment>
<keyword evidence="3" id="KW-1185">Reference proteome</keyword>
<dbReference type="InterPro" id="IPR011991">
    <property type="entry name" value="ArsR-like_HTH"/>
</dbReference>
<dbReference type="InterPro" id="IPR036388">
    <property type="entry name" value="WH-like_DNA-bd_sf"/>
</dbReference>
<dbReference type="RefSeq" id="WP_141362928.1">
    <property type="nucleotide sequence ID" value="NZ_BAAAJL010000007.1"/>
</dbReference>
<sequence>MTKNQKTTSDAVLKSLGDPVRRRLFDFVSQSSAPVGRDEAAKASGTSRTLAAYHLDKLTEAGLLATTFARIQGKTGPGAGRPAKLYELAQEEVSLSVPPRNYRLLSSLLAAAAAADESGMVQQALLEAARSEGESLGAGADDLMQLLDELGYAPVQEDDGSICMENCPFHMVAQHQTQLVCSMNYHLIDGVLRGCACTSAQAELSPRPGKCCVVIHPDSQSSVGKLPPVGG</sequence>
<dbReference type="InterPro" id="IPR001845">
    <property type="entry name" value="HTH_ArsR_DNA-bd_dom"/>
</dbReference>
<dbReference type="OrthoDB" id="3399802at2"/>
<dbReference type="SUPFAM" id="SSF46785">
    <property type="entry name" value="Winged helix' DNA-binding domain"/>
    <property type="match status" value="1"/>
</dbReference>
<dbReference type="Proteomes" id="UP000316612">
    <property type="component" value="Unassembled WGS sequence"/>
</dbReference>
<evidence type="ECO:0000313" key="2">
    <source>
        <dbReference type="EMBL" id="GED05643.1"/>
    </source>
</evidence>
<protein>
    <submittedName>
        <fullName evidence="2">ArsR family transcriptional regulator</fullName>
    </submittedName>
</protein>
<organism evidence="2 3">
    <name type="scientific">Glutamicibacter uratoxydans</name>
    <name type="common">Arthrobacter uratoxydans</name>
    <dbReference type="NCBI Taxonomy" id="43667"/>
    <lineage>
        <taxon>Bacteria</taxon>
        <taxon>Bacillati</taxon>
        <taxon>Actinomycetota</taxon>
        <taxon>Actinomycetes</taxon>
        <taxon>Micrococcales</taxon>
        <taxon>Micrococcaceae</taxon>
        <taxon>Glutamicibacter</taxon>
    </lineage>
</organism>
<proteinExistence type="predicted"/>